<name>A0A3N6SRJ1_BRACR</name>
<organism evidence="2">
    <name type="scientific">Brassica cretica</name>
    <name type="common">Mustard</name>
    <dbReference type="NCBI Taxonomy" id="69181"/>
    <lineage>
        <taxon>Eukaryota</taxon>
        <taxon>Viridiplantae</taxon>
        <taxon>Streptophyta</taxon>
        <taxon>Embryophyta</taxon>
        <taxon>Tracheophyta</taxon>
        <taxon>Spermatophyta</taxon>
        <taxon>Magnoliopsida</taxon>
        <taxon>eudicotyledons</taxon>
        <taxon>Gunneridae</taxon>
        <taxon>Pentapetalae</taxon>
        <taxon>rosids</taxon>
        <taxon>malvids</taxon>
        <taxon>Brassicales</taxon>
        <taxon>Brassicaceae</taxon>
        <taxon>Brassiceae</taxon>
        <taxon>Brassica</taxon>
    </lineage>
</organism>
<feature type="region of interest" description="Disordered" evidence="1">
    <location>
        <begin position="1"/>
        <end position="36"/>
    </location>
</feature>
<evidence type="ECO:0000313" key="2">
    <source>
        <dbReference type="EMBL" id="KAF2570806.1"/>
    </source>
</evidence>
<proteinExistence type="predicted"/>
<comment type="caution">
    <text evidence="2">The sequence shown here is derived from an EMBL/GenBank/DDBJ whole genome shotgun (WGS) entry which is preliminary data.</text>
</comment>
<evidence type="ECO:0000256" key="1">
    <source>
        <dbReference type="SAM" id="MobiDB-lite"/>
    </source>
</evidence>
<reference evidence="3" key="2">
    <citation type="submission" date="2019-12" db="EMBL/GenBank/DDBJ databases">
        <authorList>
            <person name="Studholme D.J."/>
            <person name="Sarris P."/>
        </authorList>
    </citation>
    <scope>NUCLEOTIDE SEQUENCE</scope>
    <source>
        <strain evidence="3">PFS-1207/04</strain>
        <tissue evidence="3">Leaf</tissue>
    </source>
</reference>
<dbReference type="EMBL" id="QGKY02001015">
    <property type="protein sequence ID" value="KAF2570806.1"/>
    <property type="molecule type" value="Genomic_DNA"/>
</dbReference>
<dbReference type="Proteomes" id="UP000266723">
    <property type="component" value="Unassembled WGS sequence"/>
</dbReference>
<reference evidence="2" key="1">
    <citation type="submission" date="2019-12" db="EMBL/GenBank/DDBJ databases">
        <title>Genome sequencing and annotation of Brassica cretica.</title>
        <authorList>
            <person name="Studholme D.J."/>
            <person name="Sarris P.F."/>
        </authorList>
    </citation>
    <scope>NUCLEOTIDE SEQUENCE</scope>
    <source>
        <strain evidence="2">PFS-102/07</strain>
        <tissue evidence="2">Leaf</tissue>
    </source>
</reference>
<evidence type="ECO:0000313" key="4">
    <source>
        <dbReference type="Proteomes" id="UP000266723"/>
    </source>
</evidence>
<keyword evidence="4" id="KW-1185">Reference proteome</keyword>
<dbReference type="AlphaFoldDB" id="A0A3N6SRJ1"/>
<gene>
    <name evidence="3" type="ORF">DY000_02014356</name>
    <name evidence="2" type="ORF">F2Q70_00002741</name>
</gene>
<protein>
    <submittedName>
        <fullName evidence="2">Uncharacterized protein</fullName>
    </submittedName>
</protein>
<accession>A0A3N6SRJ1</accession>
<evidence type="ECO:0000313" key="3">
    <source>
        <dbReference type="EMBL" id="KAF3563204.1"/>
    </source>
</evidence>
<feature type="compositionally biased region" description="Basic and acidic residues" evidence="1">
    <location>
        <begin position="9"/>
        <end position="18"/>
    </location>
</feature>
<reference evidence="3 4" key="3">
    <citation type="journal article" date="2020" name="BMC Genomics">
        <title>Intraspecific diversification of the crop wild relative Brassica cretica Lam. using demographic model selection.</title>
        <authorList>
            <person name="Kioukis A."/>
            <person name="Michalopoulou V.A."/>
            <person name="Briers L."/>
            <person name="Pirintsos S."/>
            <person name="Studholme D.J."/>
            <person name="Pavlidis P."/>
            <person name="Sarris P.F."/>
        </authorList>
    </citation>
    <scope>NUCLEOTIDE SEQUENCE [LARGE SCALE GENOMIC DNA]</scope>
    <source>
        <strain evidence="4">cv. PFS-1207/04</strain>
        <strain evidence="3">PFS-1207/04</strain>
    </source>
</reference>
<dbReference type="EMBL" id="QGKV02000759">
    <property type="protein sequence ID" value="KAF3563204.1"/>
    <property type="molecule type" value="Genomic_DNA"/>
</dbReference>
<sequence>MTFSRKIARRPEKSRSKPQDIVSPRRSYTGDPRQITRTISRLQESIFYLETSGFIAHLAGSYYSTNEKRGTMDCQVPPRSGNRRKNIFSRRNMQKTTIRSMRRNMKE</sequence>